<feature type="transmembrane region" description="Helical" evidence="2">
    <location>
        <begin position="152"/>
        <end position="176"/>
    </location>
</feature>
<dbReference type="InterPro" id="IPR036259">
    <property type="entry name" value="MFS_trans_sf"/>
</dbReference>
<reference evidence="4" key="1">
    <citation type="journal article" date="2019" name="Int. J. Syst. Evol. Microbiol.">
        <title>The Global Catalogue of Microorganisms (GCM) 10K type strain sequencing project: providing services to taxonomists for standard genome sequencing and annotation.</title>
        <authorList>
            <consortium name="The Broad Institute Genomics Platform"/>
            <consortium name="The Broad Institute Genome Sequencing Center for Infectious Disease"/>
            <person name="Wu L."/>
            <person name="Ma J."/>
        </authorList>
    </citation>
    <scope>NUCLEOTIDE SEQUENCE [LARGE SCALE GENOMIC DNA]</scope>
    <source>
        <strain evidence="4">JCM 16923</strain>
    </source>
</reference>
<keyword evidence="2" id="KW-0472">Membrane</keyword>
<feature type="transmembrane region" description="Helical" evidence="2">
    <location>
        <begin position="58"/>
        <end position="83"/>
    </location>
</feature>
<dbReference type="SUPFAM" id="SSF103473">
    <property type="entry name" value="MFS general substrate transporter"/>
    <property type="match status" value="1"/>
</dbReference>
<evidence type="ECO:0008006" key="5">
    <source>
        <dbReference type="Google" id="ProtNLM"/>
    </source>
</evidence>
<feature type="transmembrane region" description="Helical" evidence="2">
    <location>
        <begin position="182"/>
        <end position="203"/>
    </location>
</feature>
<gene>
    <name evidence="3" type="ORF">GCM10022231_07590</name>
</gene>
<evidence type="ECO:0000313" key="4">
    <source>
        <dbReference type="Proteomes" id="UP001418444"/>
    </source>
</evidence>
<feature type="transmembrane region" description="Helical" evidence="2">
    <location>
        <begin position="337"/>
        <end position="363"/>
    </location>
</feature>
<feature type="transmembrane region" description="Helical" evidence="2">
    <location>
        <begin position="375"/>
        <end position="397"/>
    </location>
</feature>
<feature type="transmembrane region" description="Helical" evidence="2">
    <location>
        <begin position="283"/>
        <end position="305"/>
    </location>
</feature>
<evidence type="ECO:0000256" key="1">
    <source>
        <dbReference type="SAM" id="MobiDB-lite"/>
    </source>
</evidence>
<feature type="transmembrane region" description="Helical" evidence="2">
    <location>
        <begin position="26"/>
        <end position="46"/>
    </location>
</feature>
<dbReference type="Pfam" id="PF07690">
    <property type="entry name" value="MFS_1"/>
    <property type="match status" value="1"/>
</dbReference>
<accession>A0ABP7NQM5</accession>
<name>A0ABP7NQM5_9ACTN</name>
<dbReference type="RefSeq" id="WP_344780769.1">
    <property type="nucleotide sequence ID" value="NZ_BAAAZW010000002.1"/>
</dbReference>
<dbReference type="Gene3D" id="1.20.1250.20">
    <property type="entry name" value="MFS general substrate transporter like domains"/>
    <property type="match status" value="1"/>
</dbReference>
<sequence length="429" mass="43102">MPGDRPTLTTADPAVSPLAAPRRSGLTGTGVCAAAVFGLLIVGSNIPTPLFPIYRVDLALTTATVSALFAVYLFALVVTFTLVAGSPLSRHASRVLPAAATAAILGDVALVLGADQLGWLFVGRILTGLAVGLGTGSAATLVLATHGERGRAIAATGTLIGSFLGLLGSALIAQYLPGPTVTVYLVHIALLVTALALLGTALIRNRRELHRSLHPSGDAVPVELSPRHAPDLPTPDAGPASATPARSRRLRAAGYCLGISGWAIGGIVVGLLPTIIAQEWSSSTVLTTALAPTVLIGAACLAPVLIRRLPPLPVLVLIAVGAVSCTAGVLALNLPAILIACAIWGAGQGFAYASGLRIVTAGLSPIPQGRAASRYASVCYGCTGILSISTGIAATAFGAGTAMIAMAAVFVTFTGATAVAGHRRWPAGI</sequence>
<proteinExistence type="predicted"/>
<dbReference type="InterPro" id="IPR011701">
    <property type="entry name" value="MFS"/>
</dbReference>
<dbReference type="Proteomes" id="UP001418444">
    <property type="component" value="Unassembled WGS sequence"/>
</dbReference>
<feature type="transmembrane region" description="Helical" evidence="2">
    <location>
        <begin position="312"/>
        <end position="331"/>
    </location>
</feature>
<feature type="transmembrane region" description="Helical" evidence="2">
    <location>
        <begin position="403"/>
        <end position="421"/>
    </location>
</feature>
<keyword evidence="2" id="KW-0812">Transmembrane</keyword>
<evidence type="ECO:0000313" key="3">
    <source>
        <dbReference type="EMBL" id="GAA3952147.1"/>
    </source>
</evidence>
<feature type="region of interest" description="Disordered" evidence="1">
    <location>
        <begin position="217"/>
        <end position="245"/>
    </location>
</feature>
<protein>
    <recommendedName>
        <fullName evidence="5">MFS transporter</fullName>
    </recommendedName>
</protein>
<feature type="transmembrane region" description="Helical" evidence="2">
    <location>
        <begin position="125"/>
        <end position="145"/>
    </location>
</feature>
<evidence type="ECO:0000256" key="2">
    <source>
        <dbReference type="SAM" id="Phobius"/>
    </source>
</evidence>
<dbReference type="EMBL" id="BAAAZW010000002">
    <property type="protein sequence ID" value="GAA3952147.1"/>
    <property type="molecule type" value="Genomic_DNA"/>
</dbReference>
<feature type="transmembrane region" description="Helical" evidence="2">
    <location>
        <begin position="95"/>
        <end position="113"/>
    </location>
</feature>
<organism evidence="3 4">
    <name type="scientific">Gordonia caeni</name>
    <dbReference type="NCBI Taxonomy" id="1007097"/>
    <lineage>
        <taxon>Bacteria</taxon>
        <taxon>Bacillati</taxon>
        <taxon>Actinomycetota</taxon>
        <taxon>Actinomycetes</taxon>
        <taxon>Mycobacteriales</taxon>
        <taxon>Gordoniaceae</taxon>
        <taxon>Gordonia</taxon>
    </lineage>
</organism>
<feature type="transmembrane region" description="Helical" evidence="2">
    <location>
        <begin position="255"/>
        <end position="277"/>
    </location>
</feature>
<keyword evidence="2" id="KW-1133">Transmembrane helix</keyword>
<comment type="caution">
    <text evidence="3">The sequence shown here is derived from an EMBL/GenBank/DDBJ whole genome shotgun (WGS) entry which is preliminary data.</text>
</comment>
<keyword evidence="4" id="KW-1185">Reference proteome</keyword>